<evidence type="ECO:0000256" key="10">
    <source>
        <dbReference type="ARBA" id="ARBA00031367"/>
    </source>
</evidence>
<gene>
    <name evidence="13" type="ORF">J3R75_002730</name>
</gene>
<evidence type="ECO:0000256" key="9">
    <source>
        <dbReference type="ARBA" id="ARBA00023235"/>
    </source>
</evidence>
<dbReference type="PANTHER" id="PTHR43725:SF47">
    <property type="entry name" value="UDP-GLUCOSE 4-EPIMERASE"/>
    <property type="match status" value="1"/>
</dbReference>
<evidence type="ECO:0000256" key="2">
    <source>
        <dbReference type="ARBA" id="ARBA00001911"/>
    </source>
</evidence>
<evidence type="ECO:0000256" key="4">
    <source>
        <dbReference type="ARBA" id="ARBA00007637"/>
    </source>
</evidence>
<keyword evidence="8" id="KW-0119">Carbohydrate metabolism</keyword>
<comment type="similarity">
    <text evidence="4">Belongs to the NAD(P)-dependent epimerase/dehydratase family.</text>
</comment>
<reference evidence="13" key="1">
    <citation type="submission" date="2023-07" db="EMBL/GenBank/DDBJ databases">
        <title>Genomic Encyclopedia of Type Strains, Phase IV (KMG-IV): sequencing the most valuable type-strain genomes for metagenomic binning, comparative biology and taxonomic classification.</title>
        <authorList>
            <person name="Goeker M."/>
        </authorList>
    </citation>
    <scope>NUCLEOTIDE SEQUENCE</scope>
    <source>
        <strain evidence="13">DSM 24202</strain>
    </source>
</reference>
<dbReference type="GO" id="GO:0003978">
    <property type="term" value="F:UDP-glucose 4-epimerase activity"/>
    <property type="evidence" value="ECO:0007669"/>
    <property type="project" value="UniProtKB-EC"/>
</dbReference>
<organism evidence="13 14">
    <name type="scientific">Oligosphaera ethanolica</name>
    <dbReference type="NCBI Taxonomy" id="760260"/>
    <lineage>
        <taxon>Bacteria</taxon>
        <taxon>Pseudomonadati</taxon>
        <taxon>Lentisphaerota</taxon>
        <taxon>Oligosphaeria</taxon>
        <taxon>Oligosphaerales</taxon>
        <taxon>Oligosphaeraceae</taxon>
        <taxon>Oligosphaera</taxon>
    </lineage>
</organism>
<evidence type="ECO:0000256" key="1">
    <source>
        <dbReference type="ARBA" id="ARBA00000083"/>
    </source>
</evidence>
<dbReference type="GO" id="GO:0005829">
    <property type="term" value="C:cytosol"/>
    <property type="evidence" value="ECO:0007669"/>
    <property type="project" value="TreeGrafter"/>
</dbReference>
<keyword evidence="9" id="KW-0413">Isomerase</keyword>
<dbReference type="Proteomes" id="UP001238163">
    <property type="component" value="Unassembled WGS sequence"/>
</dbReference>
<proteinExistence type="inferred from homology"/>
<dbReference type="PANTHER" id="PTHR43725">
    <property type="entry name" value="UDP-GLUCOSE 4-EPIMERASE"/>
    <property type="match status" value="1"/>
</dbReference>
<dbReference type="GO" id="GO:0006012">
    <property type="term" value="P:galactose metabolic process"/>
    <property type="evidence" value="ECO:0007669"/>
    <property type="project" value="UniProtKB-KW"/>
</dbReference>
<comment type="catalytic activity">
    <reaction evidence="1">
        <text>UDP-alpha-D-glucose = UDP-alpha-D-galactose</text>
        <dbReference type="Rhea" id="RHEA:22168"/>
        <dbReference type="ChEBI" id="CHEBI:58885"/>
        <dbReference type="ChEBI" id="CHEBI:66914"/>
        <dbReference type="EC" id="5.1.3.2"/>
    </reaction>
</comment>
<evidence type="ECO:0000256" key="8">
    <source>
        <dbReference type="ARBA" id="ARBA00023144"/>
    </source>
</evidence>
<dbReference type="Gene3D" id="3.40.50.720">
    <property type="entry name" value="NAD(P)-binding Rossmann-like Domain"/>
    <property type="match status" value="1"/>
</dbReference>
<keyword evidence="8" id="KW-0299">Galactose metabolism</keyword>
<dbReference type="AlphaFoldDB" id="A0AAE4AQ20"/>
<dbReference type="InterPro" id="IPR001509">
    <property type="entry name" value="Epimerase_deHydtase"/>
</dbReference>
<evidence type="ECO:0000256" key="5">
    <source>
        <dbReference type="ARBA" id="ARBA00013189"/>
    </source>
</evidence>
<dbReference type="InterPro" id="IPR036291">
    <property type="entry name" value="NAD(P)-bd_dom_sf"/>
</dbReference>
<comment type="cofactor">
    <cofactor evidence="2">
        <name>NAD(+)</name>
        <dbReference type="ChEBI" id="CHEBI:57540"/>
    </cofactor>
</comment>
<dbReference type="SUPFAM" id="SSF51735">
    <property type="entry name" value="NAD(P)-binding Rossmann-fold domains"/>
    <property type="match status" value="1"/>
</dbReference>
<dbReference type="RefSeq" id="WP_307262298.1">
    <property type="nucleotide sequence ID" value="NZ_JAUSVL010000001.1"/>
</dbReference>
<evidence type="ECO:0000256" key="11">
    <source>
        <dbReference type="ARBA" id="ARBA00033067"/>
    </source>
</evidence>
<evidence type="ECO:0000256" key="6">
    <source>
        <dbReference type="ARBA" id="ARBA00018569"/>
    </source>
</evidence>
<evidence type="ECO:0000256" key="3">
    <source>
        <dbReference type="ARBA" id="ARBA00004947"/>
    </source>
</evidence>
<evidence type="ECO:0000256" key="7">
    <source>
        <dbReference type="ARBA" id="ARBA00023027"/>
    </source>
</evidence>
<name>A0AAE4AQ20_9BACT</name>
<keyword evidence="7" id="KW-0520">NAD</keyword>
<comment type="pathway">
    <text evidence="3">Carbohydrate metabolism; galactose metabolism.</text>
</comment>
<protein>
    <recommendedName>
        <fullName evidence="6">UDP-glucose 4-epimerase</fullName>
        <ecNumber evidence="5">5.1.3.2</ecNumber>
    </recommendedName>
    <alternativeName>
        <fullName evidence="11">Galactowaldenase</fullName>
    </alternativeName>
    <alternativeName>
        <fullName evidence="10">UDP-galactose 4-epimerase</fullName>
    </alternativeName>
</protein>
<feature type="domain" description="NAD-dependent epimerase/dehydratase" evidence="12">
    <location>
        <begin position="3"/>
        <end position="201"/>
    </location>
</feature>
<sequence length="329" mass="36473">MNILFIGGTGNISTDCAALLAQRGHRISVLTRGRNPVPAAYQSIVADRHDRAALQQALANKSFDVVADFTTYTEDEARDMTELFAGRCAQYIFISTVVVYSKPAHVLPITELAPTGNAFSPYGQRKAAAEAFFMRQHREHGFPVTIVRPSHTYSHQWLPNPVTSAGYTFARRLEDKRPIFIHDDGQGLWTLTHTRDFAVGFAGLCGLSAAIGEAIQITGDAVLTWNQIVDEIRLAIGVDNVDIEYIPTDFICHVDPDMTAKFKGDKSSPAVFDCAKIKRLVPDFQCRIPFRDGVREAAAWFKADPARQTVSAAIDTTFDRIINAWRNAR</sequence>
<evidence type="ECO:0000313" key="13">
    <source>
        <dbReference type="EMBL" id="MDQ0290623.1"/>
    </source>
</evidence>
<comment type="caution">
    <text evidence="13">The sequence shown here is derived from an EMBL/GenBank/DDBJ whole genome shotgun (WGS) entry which is preliminary data.</text>
</comment>
<evidence type="ECO:0000259" key="12">
    <source>
        <dbReference type="Pfam" id="PF01370"/>
    </source>
</evidence>
<keyword evidence="14" id="KW-1185">Reference proteome</keyword>
<dbReference type="EC" id="5.1.3.2" evidence="5"/>
<evidence type="ECO:0000313" key="14">
    <source>
        <dbReference type="Proteomes" id="UP001238163"/>
    </source>
</evidence>
<dbReference type="Pfam" id="PF01370">
    <property type="entry name" value="Epimerase"/>
    <property type="match status" value="1"/>
</dbReference>
<dbReference type="EMBL" id="JAUSVL010000001">
    <property type="protein sequence ID" value="MDQ0290623.1"/>
    <property type="molecule type" value="Genomic_DNA"/>
</dbReference>
<accession>A0AAE4AQ20</accession>